<dbReference type="PROSITE" id="PS50921">
    <property type="entry name" value="ANTAR"/>
    <property type="match status" value="1"/>
</dbReference>
<evidence type="ECO:0000256" key="2">
    <source>
        <dbReference type="ARBA" id="ARBA00022777"/>
    </source>
</evidence>
<name>A0A6J4MY32_9ACTN</name>
<dbReference type="Pfam" id="PF13185">
    <property type="entry name" value="GAF_2"/>
    <property type="match status" value="1"/>
</dbReference>
<dbReference type="SUPFAM" id="SSF55781">
    <property type="entry name" value="GAF domain-like"/>
    <property type="match status" value="1"/>
</dbReference>
<sequence length="241" mass="25109">MGETTAADALVPKLSDYLDHLAASAHERLGEVAGVAVTLGVSGAPMTVGSSTGLALEVDLIQYEVGTGPCLKALKEGVGTYVPDLGSDGRWGEYGRRAAARGAASCVSIPVLVRGDPTAVLKVYSGKIDGLSAYQQRTAGCYAAEVAGGVALARSLTEQARELDDRSAAMDSRRVIDMAIGILMERAALGPAEAFDLLRRQSQASNTKVRDVARKVISSARGPNETARVAPFNKRGIAPRP</sequence>
<feature type="region of interest" description="Disordered" evidence="5">
    <location>
        <begin position="220"/>
        <end position="241"/>
    </location>
</feature>
<keyword evidence="1" id="KW-0808">Transferase</keyword>
<dbReference type="SUPFAM" id="SSF52172">
    <property type="entry name" value="CheY-like"/>
    <property type="match status" value="1"/>
</dbReference>
<dbReference type="InterPro" id="IPR029016">
    <property type="entry name" value="GAF-like_dom_sf"/>
</dbReference>
<dbReference type="SMART" id="SM01012">
    <property type="entry name" value="ANTAR"/>
    <property type="match status" value="1"/>
</dbReference>
<dbReference type="InterPro" id="IPR003018">
    <property type="entry name" value="GAF"/>
</dbReference>
<protein>
    <recommendedName>
        <fullName evidence="6">ANTAR domain-containing protein</fullName>
    </recommendedName>
</protein>
<reference evidence="7" key="1">
    <citation type="submission" date="2020-02" db="EMBL/GenBank/DDBJ databases">
        <authorList>
            <person name="Meier V. D."/>
        </authorList>
    </citation>
    <scope>NUCLEOTIDE SEQUENCE</scope>
    <source>
        <strain evidence="7">AVDCRST_MAG75</strain>
    </source>
</reference>
<keyword evidence="3" id="KW-0805">Transcription regulation</keyword>
<gene>
    <name evidence="7" type="ORF">AVDCRST_MAG75-44</name>
</gene>
<evidence type="ECO:0000256" key="4">
    <source>
        <dbReference type="ARBA" id="ARBA00023163"/>
    </source>
</evidence>
<dbReference type="PIRSF" id="PIRSF036625">
    <property type="entry name" value="GAF_ANTAR"/>
    <property type="match status" value="1"/>
</dbReference>
<evidence type="ECO:0000256" key="1">
    <source>
        <dbReference type="ARBA" id="ARBA00022679"/>
    </source>
</evidence>
<keyword evidence="4" id="KW-0804">Transcription</keyword>
<dbReference type="Pfam" id="PF03861">
    <property type="entry name" value="ANTAR"/>
    <property type="match status" value="1"/>
</dbReference>
<organism evidence="7">
    <name type="scientific">uncultured Propionibacteriaceae bacterium</name>
    <dbReference type="NCBI Taxonomy" id="257457"/>
    <lineage>
        <taxon>Bacteria</taxon>
        <taxon>Bacillati</taxon>
        <taxon>Actinomycetota</taxon>
        <taxon>Actinomycetes</taxon>
        <taxon>Propionibacteriales</taxon>
        <taxon>Propionibacteriaceae</taxon>
        <taxon>environmental samples</taxon>
    </lineage>
</organism>
<feature type="domain" description="ANTAR" evidence="6">
    <location>
        <begin position="156"/>
        <end position="217"/>
    </location>
</feature>
<dbReference type="Gene3D" id="3.30.450.40">
    <property type="match status" value="1"/>
</dbReference>
<accession>A0A6J4MY32</accession>
<dbReference type="InterPro" id="IPR011006">
    <property type="entry name" value="CheY-like_superfamily"/>
</dbReference>
<dbReference type="InterPro" id="IPR036388">
    <property type="entry name" value="WH-like_DNA-bd_sf"/>
</dbReference>
<evidence type="ECO:0000256" key="3">
    <source>
        <dbReference type="ARBA" id="ARBA00023015"/>
    </source>
</evidence>
<dbReference type="AlphaFoldDB" id="A0A6J4MY32"/>
<proteinExistence type="predicted"/>
<evidence type="ECO:0000313" key="7">
    <source>
        <dbReference type="EMBL" id="CAA9370880.1"/>
    </source>
</evidence>
<dbReference type="Gene3D" id="1.10.10.10">
    <property type="entry name" value="Winged helix-like DNA-binding domain superfamily/Winged helix DNA-binding domain"/>
    <property type="match status" value="1"/>
</dbReference>
<dbReference type="GO" id="GO:0003723">
    <property type="term" value="F:RNA binding"/>
    <property type="evidence" value="ECO:0007669"/>
    <property type="project" value="InterPro"/>
</dbReference>
<dbReference type="InterPro" id="IPR012074">
    <property type="entry name" value="GAF_ANTAR"/>
</dbReference>
<evidence type="ECO:0000259" key="6">
    <source>
        <dbReference type="PROSITE" id="PS50921"/>
    </source>
</evidence>
<dbReference type="InterPro" id="IPR005561">
    <property type="entry name" value="ANTAR"/>
</dbReference>
<evidence type="ECO:0000256" key="5">
    <source>
        <dbReference type="SAM" id="MobiDB-lite"/>
    </source>
</evidence>
<dbReference type="EMBL" id="CADCUO010000003">
    <property type="protein sequence ID" value="CAA9370880.1"/>
    <property type="molecule type" value="Genomic_DNA"/>
</dbReference>
<keyword evidence="2" id="KW-0418">Kinase</keyword>
<dbReference type="GO" id="GO:0016301">
    <property type="term" value="F:kinase activity"/>
    <property type="evidence" value="ECO:0007669"/>
    <property type="project" value="UniProtKB-KW"/>
</dbReference>